<protein>
    <submittedName>
        <fullName evidence="2">Conjugal transfer protein TraX</fullName>
    </submittedName>
</protein>
<keyword evidence="1" id="KW-1133">Transmembrane helix</keyword>
<proteinExistence type="predicted"/>
<sequence>MQMNSFQLKIIALLLMTFDHIGYMLGGIIEIPFWFHLIGRLAAPIFIFMCANGYRYTHDKIAYMKRLYFWAAFMNVGNYIANTYFEHPNGAMIVNSIFSTMFFIVYYLYSLETISKGRENPKQVIKGILLLIIPILLSGVVLGLMAMPQTLEIPHFNIIFLVITTIIPTPMLAEGSYIWIILGVGFYYCLQNKKALIIFYTIVSGVFFISAVTGGATVANLFMINNQWFMIAALPFLLFYNNQKGRSMKYLFYVYYPLHVYVLLAIAHLLA</sequence>
<feature type="transmembrane region" description="Helical" evidence="1">
    <location>
        <begin position="197"/>
        <end position="216"/>
    </location>
</feature>
<feature type="transmembrane region" description="Helical" evidence="1">
    <location>
        <begin position="12"/>
        <end position="31"/>
    </location>
</feature>
<feature type="transmembrane region" description="Helical" evidence="1">
    <location>
        <begin position="91"/>
        <end position="109"/>
    </location>
</feature>
<gene>
    <name evidence="2" type="ORF">FYJ58_13370</name>
</gene>
<dbReference type="Pfam" id="PF05857">
    <property type="entry name" value="TraX"/>
    <property type="match status" value="1"/>
</dbReference>
<reference evidence="2 3" key="1">
    <citation type="submission" date="2019-08" db="EMBL/GenBank/DDBJ databases">
        <title>In-depth cultivation of the pig gut microbiome towards novel bacterial diversity and tailored functional studies.</title>
        <authorList>
            <person name="Wylensek D."/>
            <person name="Hitch T.C.A."/>
            <person name="Clavel T."/>
        </authorList>
    </citation>
    <scope>NUCLEOTIDE SEQUENCE [LARGE SCALE GENOMIC DNA]</scope>
    <source>
        <strain evidence="2 3">WCA-693-APC-MOT-I</strain>
    </source>
</reference>
<comment type="caution">
    <text evidence="2">The sequence shown here is derived from an EMBL/GenBank/DDBJ whole genome shotgun (WGS) entry which is preliminary data.</text>
</comment>
<dbReference type="AlphaFoldDB" id="A0A6L5Y129"/>
<feature type="transmembrane region" description="Helical" evidence="1">
    <location>
        <begin position="252"/>
        <end position="270"/>
    </location>
</feature>
<feature type="transmembrane region" description="Helical" evidence="1">
    <location>
        <begin position="37"/>
        <end position="55"/>
    </location>
</feature>
<dbReference type="InterPro" id="IPR008875">
    <property type="entry name" value="TraX"/>
</dbReference>
<organism evidence="2 3">
    <name type="scientific">Velocimicrobium porci</name>
    <dbReference type="NCBI Taxonomy" id="2606634"/>
    <lineage>
        <taxon>Bacteria</taxon>
        <taxon>Bacillati</taxon>
        <taxon>Bacillota</taxon>
        <taxon>Clostridia</taxon>
        <taxon>Lachnospirales</taxon>
        <taxon>Lachnospiraceae</taxon>
        <taxon>Velocimicrobium</taxon>
    </lineage>
</organism>
<keyword evidence="3" id="KW-1185">Reference proteome</keyword>
<keyword evidence="1" id="KW-0812">Transmembrane</keyword>
<name>A0A6L5Y129_9FIRM</name>
<keyword evidence="1" id="KW-0472">Membrane</keyword>
<dbReference type="Proteomes" id="UP000482209">
    <property type="component" value="Unassembled WGS sequence"/>
</dbReference>
<dbReference type="EMBL" id="VUMT01000032">
    <property type="protein sequence ID" value="MSS64846.1"/>
    <property type="molecule type" value="Genomic_DNA"/>
</dbReference>
<feature type="transmembrane region" description="Helical" evidence="1">
    <location>
        <begin position="222"/>
        <end position="240"/>
    </location>
</feature>
<accession>A0A6L5Y129</accession>
<evidence type="ECO:0000256" key="1">
    <source>
        <dbReference type="SAM" id="Phobius"/>
    </source>
</evidence>
<feature type="transmembrane region" description="Helical" evidence="1">
    <location>
        <begin position="129"/>
        <end position="146"/>
    </location>
</feature>
<evidence type="ECO:0000313" key="2">
    <source>
        <dbReference type="EMBL" id="MSS64846.1"/>
    </source>
</evidence>
<evidence type="ECO:0000313" key="3">
    <source>
        <dbReference type="Proteomes" id="UP000482209"/>
    </source>
</evidence>
<feature type="transmembrane region" description="Helical" evidence="1">
    <location>
        <begin position="158"/>
        <end position="190"/>
    </location>
</feature>
<feature type="transmembrane region" description="Helical" evidence="1">
    <location>
        <begin position="67"/>
        <end position="85"/>
    </location>
</feature>